<dbReference type="InterPro" id="IPR000847">
    <property type="entry name" value="LysR_HTH_N"/>
</dbReference>
<dbReference type="Gene3D" id="3.40.190.290">
    <property type="match status" value="1"/>
</dbReference>
<dbReference type="EMBL" id="LJRO01000117">
    <property type="protein sequence ID" value="KPZ04289.1"/>
    <property type="molecule type" value="Genomic_DNA"/>
</dbReference>
<dbReference type="CDD" id="cd08475">
    <property type="entry name" value="PBP2_CrgA_like_6"/>
    <property type="match status" value="1"/>
</dbReference>
<dbReference type="GO" id="GO:0003700">
    <property type="term" value="F:DNA-binding transcription factor activity"/>
    <property type="evidence" value="ECO:0007669"/>
    <property type="project" value="InterPro"/>
</dbReference>
<proteinExistence type="inferred from homology"/>
<organism evidence="7 8">
    <name type="scientific">Pseudomonas tremae</name>
    <dbReference type="NCBI Taxonomy" id="200454"/>
    <lineage>
        <taxon>Bacteria</taxon>
        <taxon>Pseudomonadati</taxon>
        <taxon>Pseudomonadota</taxon>
        <taxon>Gammaproteobacteria</taxon>
        <taxon>Pseudomonadales</taxon>
        <taxon>Pseudomonadaceae</taxon>
        <taxon>Pseudomonas</taxon>
    </lineage>
</organism>
<comment type="similarity">
    <text evidence="1">Belongs to the LysR transcriptional regulatory family.</text>
</comment>
<sequence length="571" mass="61603">MAVNNRIDSSRLAMKCGSRRILACSARPTLAVGSRRGIDSANNTAIKPDSRVNAQNAPRQPTASANTVPSGMPNSIAAEIPRYTCAIALPARFGPASRLAVSLAVPQNTGNASAGMNRASASTQILLETAASALEAANISRMTINVRLRSRCESMAVSGGPNSITVKAKSVTSKPAVEIEIPRSRANDGSSPIMRNSVVTITKPAKARIAMDKPAPDELSLVVLEAAVSRDAMIQTHQKISPPAYCRNRFLSLANIPYIVDSDSLMGVYMLSTDRLKGIETFVAVANAGGFTAAAERLNLTNSAVSKSVARLESRLGMRLFERTTRRLTLTEEGAAYHVVCMRMLAELEAAETALAAQRMEPAGQLRIDLPATFGRLHALPLILAFTGQHHKLRPRVTFTDRFVDILEEGIDLAVRIGGPQVWPAGLAHRYLGTERVIFCAAPAYLHRHGTPETFEDLARHACILFGRGDGSTSPWLFVDEQGQQETRAVEARLVIGNGEAQVAAVTSAWGIAQLATWLIKEQLQRGELVEILPQLATQGLDLHLAWPRKRESLPKVQALVELLSDALRVD</sequence>
<keyword evidence="3" id="KW-0238">DNA-binding</keyword>
<dbReference type="PROSITE" id="PS50931">
    <property type="entry name" value="HTH_LYSR"/>
    <property type="match status" value="1"/>
</dbReference>
<name>A0AA40P6W4_9PSED</name>
<dbReference type="FunFam" id="1.10.10.10:FF:000001">
    <property type="entry name" value="LysR family transcriptional regulator"/>
    <property type="match status" value="1"/>
</dbReference>
<feature type="domain" description="HTH lysR-type" evidence="6">
    <location>
        <begin position="274"/>
        <end position="331"/>
    </location>
</feature>
<dbReference type="PANTHER" id="PTHR30537:SF5">
    <property type="entry name" value="HTH-TYPE TRANSCRIPTIONAL ACTIVATOR TTDR-RELATED"/>
    <property type="match status" value="1"/>
</dbReference>
<evidence type="ECO:0000259" key="6">
    <source>
        <dbReference type="PROSITE" id="PS50931"/>
    </source>
</evidence>
<dbReference type="PANTHER" id="PTHR30537">
    <property type="entry name" value="HTH-TYPE TRANSCRIPTIONAL REGULATOR"/>
    <property type="match status" value="1"/>
</dbReference>
<dbReference type="AlphaFoldDB" id="A0AA40P6W4"/>
<evidence type="ECO:0000256" key="2">
    <source>
        <dbReference type="ARBA" id="ARBA00023015"/>
    </source>
</evidence>
<reference evidence="7 8" key="1">
    <citation type="submission" date="2015-09" db="EMBL/GenBank/DDBJ databases">
        <title>Genome announcement of multiple Pseudomonas syringae strains.</title>
        <authorList>
            <person name="Thakur S."/>
            <person name="Wang P.W."/>
            <person name="Gong Y."/>
            <person name="Weir B.S."/>
            <person name="Guttman D.S."/>
        </authorList>
    </citation>
    <scope>NUCLEOTIDE SEQUENCE [LARGE SCALE GENOMIC DNA]</scope>
    <source>
        <strain evidence="7 8">ICMP9151</strain>
    </source>
</reference>
<dbReference type="PRINTS" id="PR00039">
    <property type="entry name" value="HTHLYSR"/>
</dbReference>
<dbReference type="InterPro" id="IPR058163">
    <property type="entry name" value="LysR-type_TF_proteobact-type"/>
</dbReference>
<dbReference type="Proteomes" id="UP000050523">
    <property type="component" value="Unassembled WGS sequence"/>
</dbReference>
<evidence type="ECO:0000313" key="8">
    <source>
        <dbReference type="Proteomes" id="UP000050523"/>
    </source>
</evidence>
<comment type="caution">
    <text evidence="7">The sequence shown here is derived from an EMBL/GenBank/DDBJ whole genome shotgun (WGS) entry which is preliminary data.</text>
</comment>
<feature type="compositionally biased region" description="Polar residues" evidence="5">
    <location>
        <begin position="52"/>
        <end position="72"/>
    </location>
</feature>
<evidence type="ECO:0000256" key="3">
    <source>
        <dbReference type="ARBA" id="ARBA00023125"/>
    </source>
</evidence>
<feature type="region of interest" description="Disordered" evidence="5">
    <location>
        <begin position="40"/>
        <end position="72"/>
    </location>
</feature>
<keyword evidence="4" id="KW-0804">Transcription</keyword>
<evidence type="ECO:0000313" key="7">
    <source>
        <dbReference type="EMBL" id="KPZ04289.1"/>
    </source>
</evidence>
<dbReference type="GO" id="GO:0003677">
    <property type="term" value="F:DNA binding"/>
    <property type="evidence" value="ECO:0007669"/>
    <property type="project" value="UniProtKB-KW"/>
</dbReference>
<dbReference type="InterPro" id="IPR036388">
    <property type="entry name" value="WH-like_DNA-bd_sf"/>
</dbReference>
<dbReference type="Gene3D" id="1.10.10.10">
    <property type="entry name" value="Winged helix-like DNA-binding domain superfamily/Winged helix DNA-binding domain"/>
    <property type="match status" value="1"/>
</dbReference>
<dbReference type="Pfam" id="PF00126">
    <property type="entry name" value="HTH_1"/>
    <property type="match status" value="1"/>
</dbReference>
<evidence type="ECO:0000256" key="5">
    <source>
        <dbReference type="SAM" id="MobiDB-lite"/>
    </source>
</evidence>
<dbReference type="SUPFAM" id="SSF46785">
    <property type="entry name" value="Winged helix' DNA-binding domain"/>
    <property type="match status" value="1"/>
</dbReference>
<dbReference type="Pfam" id="PF03466">
    <property type="entry name" value="LysR_substrate"/>
    <property type="match status" value="1"/>
</dbReference>
<evidence type="ECO:0000256" key="1">
    <source>
        <dbReference type="ARBA" id="ARBA00009437"/>
    </source>
</evidence>
<protein>
    <submittedName>
        <fullName evidence="7">LysR family transcriptional regulator</fullName>
    </submittedName>
</protein>
<gene>
    <name evidence="7" type="ORF">ALO43_04403</name>
</gene>
<keyword evidence="2" id="KW-0805">Transcription regulation</keyword>
<dbReference type="InterPro" id="IPR036390">
    <property type="entry name" value="WH_DNA-bd_sf"/>
</dbReference>
<evidence type="ECO:0000256" key="4">
    <source>
        <dbReference type="ARBA" id="ARBA00023163"/>
    </source>
</evidence>
<accession>A0AA40P6W4</accession>
<dbReference type="InterPro" id="IPR005119">
    <property type="entry name" value="LysR_subst-bd"/>
</dbReference>
<dbReference type="SUPFAM" id="SSF53850">
    <property type="entry name" value="Periplasmic binding protein-like II"/>
    <property type="match status" value="1"/>
</dbReference>